<protein>
    <submittedName>
        <fullName evidence="1">Uncharacterized protein</fullName>
    </submittedName>
</protein>
<organism evidence="1 2">
    <name type="scientific">Tannerella sp. oral taxon BU063 isolate Cell 2</name>
    <dbReference type="NCBI Taxonomy" id="1411148"/>
    <lineage>
        <taxon>Bacteria</taxon>
        <taxon>Pseudomonadati</taxon>
        <taxon>Bacteroidota</taxon>
        <taxon>Bacteroidia</taxon>
        <taxon>Bacteroidales</taxon>
        <taxon>Tannerellaceae</taxon>
        <taxon>Tannerella</taxon>
    </lineage>
</organism>
<gene>
    <name evidence="1" type="ORF">N425_06530</name>
</gene>
<dbReference type="EMBL" id="AYUF01000421">
    <property type="protein sequence ID" value="ETK02065.1"/>
    <property type="molecule type" value="Genomic_DNA"/>
</dbReference>
<dbReference type="Proteomes" id="UP000018837">
    <property type="component" value="Unassembled WGS sequence"/>
</dbReference>
<proteinExistence type="predicted"/>
<evidence type="ECO:0000313" key="1">
    <source>
        <dbReference type="EMBL" id="ETK02065.1"/>
    </source>
</evidence>
<dbReference type="AlphaFoldDB" id="W2C4J0"/>
<sequence>MNNITVEKYIVLVCGLRISAIFASEYDIIKVKYFFGSQVLIVNGEERFFEPMLMM</sequence>
<accession>W2C4J0</accession>
<reference evidence="1 2" key="1">
    <citation type="submission" date="2013-11" db="EMBL/GenBank/DDBJ databases">
        <title>Single cell genomics of uncultured Tannerella BU063 (oral taxon 286).</title>
        <authorList>
            <person name="Beall C.J."/>
            <person name="Campbell A.G."/>
            <person name="Griffen A.L."/>
            <person name="Podar M."/>
            <person name="Leys E.J."/>
        </authorList>
    </citation>
    <scope>NUCLEOTIDE SEQUENCE [LARGE SCALE GENOMIC DNA]</scope>
    <source>
        <strain evidence="1">Cell 2</strain>
    </source>
</reference>
<name>W2C4J0_9BACT</name>
<evidence type="ECO:0000313" key="2">
    <source>
        <dbReference type="Proteomes" id="UP000018837"/>
    </source>
</evidence>
<comment type="caution">
    <text evidence="1">The sequence shown here is derived from an EMBL/GenBank/DDBJ whole genome shotgun (WGS) entry which is preliminary data.</text>
</comment>